<dbReference type="InterPro" id="IPR029006">
    <property type="entry name" value="ADF-H/Gelsolin-like_dom_sf"/>
</dbReference>
<dbReference type="PROSITE" id="PS50102">
    <property type="entry name" value="RRM"/>
    <property type="match status" value="2"/>
</dbReference>
<keyword evidence="1 4" id="KW-0853">WD repeat</keyword>
<feature type="domain" description="RRM" evidence="6">
    <location>
        <begin position="878"/>
        <end position="954"/>
    </location>
</feature>
<dbReference type="SUPFAM" id="SSF50978">
    <property type="entry name" value="WD40 repeat-like"/>
    <property type="match status" value="1"/>
</dbReference>
<dbReference type="InterPro" id="IPR036886">
    <property type="entry name" value="Villin_headpiece_dom_sf"/>
</dbReference>
<dbReference type="CDD" id="cd00590">
    <property type="entry name" value="RRM_SF"/>
    <property type="match status" value="2"/>
</dbReference>
<dbReference type="RefSeq" id="XP_002679428.1">
    <property type="nucleotide sequence ID" value="XM_002679382.1"/>
</dbReference>
<dbReference type="SUPFAM" id="SSF54928">
    <property type="entry name" value="RNA-binding domain, RBD"/>
    <property type="match status" value="2"/>
</dbReference>
<dbReference type="PROSITE" id="PS50082">
    <property type="entry name" value="WD_REPEATS_2"/>
    <property type="match status" value="1"/>
</dbReference>
<dbReference type="VEuPathDB" id="AmoebaDB:NAEGRDRAFT_78996"/>
<sequence length="1755" mass="199827">MLNSGTSATASHRRIHSASVFQFSRPSIYKNIYGQEQKKELQFTNLSKINKAACSAESTVISCNQDFFALPFGTYGSVIIMKHSNIAEDSKVRRANASPPLLSEHSGLVHDHSFSPFLPSDGTHLFSTCSADCTVKIWKITQKEQTIHGHCEDLQQVITLKGHDKKVNTGDFHPSVNNIFVSASGDNTLRIWDITTQKDMIVLRDDFDDMVQSWDWSSTASVLYTSSRDTVARVYDPRTKYAIVSGKAHDGKKGFRVVCTNHDQFFTVGFNGSGSREFALWDLRKGMRKGPLTRETINDMTPTQLFPFYDSSSHLLYLAGKGDTKMRVYEIDSNSEPYVHYLSEFKLTTTNTGLAMLPKRLCDTKSFEVARFMKLNVESVETFNFYVPRKKEQADIFQEDLYPPVPSGKPSNLSSADWFGGKSCMQDLISLRPPEQESSPTVSTGTKIARGRSYALKSAPSVDNGLNTKASDEFSDSLLINSYGFYLNSYLNIWLLKEMKWKRFFFALHKTKNNSDTNSVIIYGESPSQVKTIRDEISNKESNLNRNEFISKYSRSKNCGVIFLHQLVYMHKAYTLGDEKFSDNQTIEVMYTDIVQNDNVTLFLSSDSDETVKSWVETIMKLCKKKDIVKNNKTFKGYILQLKEHEDDIPAYWAKRWLSITEDYILLYASRKASVPETALKFPSRKGSSQFFDSLSHYKVYENVDACEFCDSMALNGDEKNLCFTLRFEGKSKKDRNIIYFLANDDQQKESIFEMVGINSGAIKLGASEEEKLLDKLGLVAHEEPEKIEESVTPVDEGIGKIQVWPISSSIANEDIEDLFSVFGKIDNTFIDPKEGFALVTYHQKSSALAAVVLNQSTFDANKINVQVLSDDEVYEAGFVKVDNLSPQCSKQDLRDLFGTFGTIQKIKLWRDQNKSTNFSGFIKFKTKEQAEMALMFNGSKLYYEEIKVTLVTSETELSSFNQGDDKGFVNEYDPNEVKAGRQKVLIQIKGDKKIRSRKVELSPKSVNSGDIFVLDCGATIYVWNGKQTSRFKKARGLDVATNLKLKERGGNAKILIMDEGKDDEKELERQFWNAIFSEYKDPSFKKEDFLKAIPDKKAGGDDKEFEEYIDKRTILFRIGFTEHKFDMTADPKRQDEYGKYQLKIVSRGGQPALKDFNSNFVYVLDCWSEIYIWEGKFSSKQQRSFGRKFASKLEQQDKRPIWTSVCKIVEHSEPILFKEKMSDYAGALPIAVSSAALEEKQGKGNIAAKREQHEIDVDQMLNASIAPREAMFHDESLSDQNEVFIWRVEGFEKVEFDSKFYGQLFSGDSFVILFKYIKFNKAKHIIYFWQGRDCSTNEKGASALLTIDVSNIDLQGGDAPQIRIVQQKETRHFLSMFHSHLGLDSLIINTGKCITTAPETIPIRKRIGGVAASSATNEDPNKKGFQQALENLIIYDVRCVKSPIADNEKLEKTKAIQVDLSPNEFKNVEQLSRLFNSNHCLLVCTKDKKECYLWKGKYHNQKELELAAHIALDVLKLPSKLISVDEGAEKDALWKLFGLTGLSAAPIKKYIKSQSDNIKKRIVPKLYQFSGATGVVDVERIYNYSQDDLDIFGVFFLDAQEAGCFVWFGSYSQHHVQKVALETAMKYCVKHYNNGEMLLQVTHTCQEPSSFKTAFHAWSSYRDKYIVNYSNNNPNVVNKEVVIPAMDMIKEYARKTYSYKTLLSEQLPAGVDATKLEEYLSSEEFQMVFNMGREEFANLSKWKQESEKRKVYLF</sequence>
<dbReference type="Pfam" id="PF16300">
    <property type="entry name" value="WD40_4"/>
    <property type="match status" value="1"/>
</dbReference>
<evidence type="ECO:0000259" key="5">
    <source>
        <dbReference type="PROSITE" id="PS50003"/>
    </source>
</evidence>
<dbReference type="InParanoid" id="D2V8H4"/>
<reference evidence="8 9" key="1">
    <citation type="journal article" date="2010" name="Cell">
        <title>The genome of Naegleria gruberi illuminates early eukaryotic versatility.</title>
        <authorList>
            <person name="Fritz-Laylin L.K."/>
            <person name="Prochnik S.E."/>
            <person name="Ginger M.L."/>
            <person name="Dacks J.B."/>
            <person name="Carpenter M.L."/>
            <person name="Field M.C."/>
            <person name="Kuo A."/>
            <person name="Paredez A."/>
            <person name="Chapman J."/>
            <person name="Pham J."/>
            <person name="Shu S."/>
            <person name="Neupane R."/>
            <person name="Cipriano M."/>
            <person name="Mancuso J."/>
            <person name="Tu H."/>
            <person name="Salamov A."/>
            <person name="Lindquist E."/>
            <person name="Shapiro H."/>
            <person name="Lucas S."/>
            <person name="Grigoriev I.V."/>
            <person name="Cande W.Z."/>
            <person name="Fulton C."/>
            <person name="Rokhsar D.S."/>
            <person name="Dawson S.C."/>
        </authorList>
    </citation>
    <scope>NUCLEOTIDE SEQUENCE [LARGE SCALE GENOMIC DNA]</scope>
    <source>
        <strain evidence="8 9">NEG-M</strain>
    </source>
</reference>
<dbReference type="STRING" id="5762.D2V8H4"/>
<evidence type="ECO:0000256" key="2">
    <source>
        <dbReference type="ARBA" id="ARBA00022737"/>
    </source>
</evidence>
<dbReference type="Gene3D" id="2.130.10.10">
    <property type="entry name" value="YVTN repeat-like/Quinoprotein amine dehydrogenase"/>
    <property type="match status" value="1"/>
</dbReference>
<dbReference type="InterPro" id="IPR015943">
    <property type="entry name" value="WD40/YVTN_repeat-like_dom_sf"/>
</dbReference>
<dbReference type="OrthoDB" id="6375767at2759"/>
<dbReference type="Gene3D" id="3.40.20.10">
    <property type="entry name" value="Severin"/>
    <property type="match status" value="5"/>
</dbReference>
<dbReference type="Pfam" id="PF00400">
    <property type="entry name" value="WD40"/>
    <property type="match status" value="2"/>
</dbReference>
<dbReference type="GO" id="GO:0008154">
    <property type="term" value="P:actin polymerization or depolymerization"/>
    <property type="evidence" value="ECO:0007669"/>
    <property type="project" value="TreeGrafter"/>
</dbReference>
<proteinExistence type="predicted"/>
<dbReference type="InterPro" id="IPR007123">
    <property type="entry name" value="Gelsolin-like_dom"/>
</dbReference>
<dbReference type="SMART" id="SM01166">
    <property type="entry name" value="DUF1899"/>
    <property type="match status" value="1"/>
</dbReference>
<dbReference type="GO" id="GO:0051014">
    <property type="term" value="P:actin filament severing"/>
    <property type="evidence" value="ECO:0007669"/>
    <property type="project" value="TreeGrafter"/>
</dbReference>
<dbReference type="InterPro" id="IPR007122">
    <property type="entry name" value="Villin/Gelsolin"/>
</dbReference>
<dbReference type="GeneID" id="8848829"/>
<keyword evidence="9" id="KW-1185">Reference proteome</keyword>
<dbReference type="SMART" id="SM00233">
    <property type="entry name" value="PH"/>
    <property type="match status" value="2"/>
</dbReference>
<dbReference type="Gene3D" id="3.30.70.330">
    <property type="match status" value="2"/>
</dbReference>
<feature type="domain" description="PH" evidence="5">
    <location>
        <begin position="488"/>
        <end position="624"/>
    </location>
</feature>
<dbReference type="CDD" id="cd11293">
    <property type="entry name" value="gelsolin_S4_like"/>
    <property type="match status" value="1"/>
</dbReference>
<feature type="domain" description="RRM" evidence="6">
    <location>
        <begin position="800"/>
        <end position="871"/>
    </location>
</feature>
<dbReference type="PROSITE" id="PS51089">
    <property type="entry name" value="HP"/>
    <property type="match status" value="1"/>
</dbReference>
<dbReference type="InterPro" id="IPR036322">
    <property type="entry name" value="WD40_repeat_dom_sf"/>
</dbReference>
<dbReference type="EMBL" id="GG738857">
    <property type="protein sequence ID" value="EFC46684.1"/>
    <property type="molecule type" value="Genomic_DNA"/>
</dbReference>
<dbReference type="CDD" id="cd11289">
    <property type="entry name" value="gelsolin_S2_like"/>
    <property type="match status" value="1"/>
</dbReference>
<dbReference type="InterPro" id="IPR003128">
    <property type="entry name" value="Villin_headpiece"/>
</dbReference>
<dbReference type="PANTHER" id="PTHR11977">
    <property type="entry name" value="VILLIN"/>
    <property type="match status" value="1"/>
</dbReference>
<dbReference type="GO" id="GO:0051015">
    <property type="term" value="F:actin filament binding"/>
    <property type="evidence" value="ECO:0007669"/>
    <property type="project" value="InterPro"/>
</dbReference>
<dbReference type="InterPro" id="IPR001849">
    <property type="entry name" value="PH_domain"/>
</dbReference>
<protein>
    <submittedName>
        <fullName evidence="8">Villin</fullName>
    </submittedName>
</protein>
<dbReference type="SMART" id="SM00153">
    <property type="entry name" value="VHP"/>
    <property type="match status" value="1"/>
</dbReference>
<dbReference type="InterPro" id="IPR000504">
    <property type="entry name" value="RRM_dom"/>
</dbReference>
<evidence type="ECO:0000313" key="9">
    <source>
        <dbReference type="Proteomes" id="UP000006671"/>
    </source>
</evidence>
<name>D2V8H4_NAEGR</name>
<evidence type="ECO:0000313" key="8">
    <source>
        <dbReference type="EMBL" id="EFC46684.1"/>
    </source>
</evidence>
<dbReference type="KEGG" id="ngr:NAEGRDRAFT_78996"/>
<dbReference type="SUPFAM" id="SSF55753">
    <property type="entry name" value="Actin depolymerizing proteins"/>
    <property type="match status" value="5"/>
</dbReference>
<dbReference type="GO" id="GO:0003723">
    <property type="term" value="F:RNA binding"/>
    <property type="evidence" value="ECO:0007669"/>
    <property type="project" value="UniProtKB-UniRule"/>
</dbReference>
<dbReference type="SUPFAM" id="SSF47050">
    <property type="entry name" value="VHP, Villin headpiece domain"/>
    <property type="match status" value="1"/>
</dbReference>
<keyword evidence="2" id="KW-0677">Repeat</keyword>
<dbReference type="InterPro" id="IPR001680">
    <property type="entry name" value="WD40_rpt"/>
</dbReference>
<feature type="domain" description="HP" evidence="7">
    <location>
        <begin position="1692"/>
        <end position="1755"/>
    </location>
</feature>
<dbReference type="InterPro" id="IPR012677">
    <property type="entry name" value="Nucleotide-bd_a/b_plait_sf"/>
</dbReference>
<keyword evidence="3" id="KW-0694">RNA-binding</keyword>
<evidence type="ECO:0000259" key="6">
    <source>
        <dbReference type="PROSITE" id="PS50102"/>
    </source>
</evidence>
<organism evidence="9">
    <name type="scientific">Naegleria gruberi</name>
    <name type="common">Amoeba</name>
    <dbReference type="NCBI Taxonomy" id="5762"/>
    <lineage>
        <taxon>Eukaryota</taxon>
        <taxon>Discoba</taxon>
        <taxon>Heterolobosea</taxon>
        <taxon>Tetramitia</taxon>
        <taxon>Eutetramitia</taxon>
        <taxon>Vahlkampfiidae</taxon>
        <taxon>Naegleria</taxon>
    </lineage>
</organism>
<dbReference type="PROSITE" id="PS50003">
    <property type="entry name" value="PH_DOMAIN"/>
    <property type="match status" value="1"/>
</dbReference>
<dbReference type="SMART" id="SM00262">
    <property type="entry name" value="GEL"/>
    <property type="match status" value="5"/>
</dbReference>
<dbReference type="GO" id="GO:0015629">
    <property type="term" value="C:actin cytoskeleton"/>
    <property type="evidence" value="ECO:0007669"/>
    <property type="project" value="TreeGrafter"/>
</dbReference>
<dbReference type="eggNOG" id="KOG0303">
    <property type="taxonomic scope" value="Eukaryota"/>
</dbReference>
<gene>
    <name evidence="8" type="ORF">NAEGRDRAFT_78996</name>
</gene>
<dbReference type="Proteomes" id="UP000006671">
    <property type="component" value="Unassembled WGS sequence"/>
</dbReference>
<dbReference type="PRINTS" id="PR00597">
    <property type="entry name" value="GELSOLIN"/>
</dbReference>
<accession>D2V8H4</accession>
<evidence type="ECO:0000256" key="1">
    <source>
        <dbReference type="ARBA" id="ARBA00022574"/>
    </source>
</evidence>
<evidence type="ECO:0000259" key="7">
    <source>
        <dbReference type="PROSITE" id="PS51089"/>
    </source>
</evidence>
<dbReference type="PANTHER" id="PTHR11977:SF51">
    <property type="entry name" value="PROTEIN FLIGHTLESS-1 HOMOLOG"/>
    <property type="match status" value="1"/>
</dbReference>
<dbReference type="Pfam" id="PF02209">
    <property type="entry name" value="VHP"/>
    <property type="match status" value="1"/>
</dbReference>
<dbReference type="Gene3D" id="1.10.950.10">
    <property type="entry name" value="Villin headpiece domain"/>
    <property type="match status" value="1"/>
</dbReference>
<dbReference type="SMART" id="SM00360">
    <property type="entry name" value="RRM"/>
    <property type="match status" value="2"/>
</dbReference>
<evidence type="ECO:0000256" key="4">
    <source>
        <dbReference type="PROSITE-ProRule" id="PRU00221"/>
    </source>
</evidence>
<dbReference type="SMART" id="SM01167">
    <property type="entry name" value="DUF1900"/>
    <property type="match status" value="1"/>
</dbReference>
<dbReference type="SMART" id="SM00320">
    <property type="entry name" value="WD40"/>
    <property type="match status" value="4"/>
</dbReference>
<dbReference type="InterPro" id="IPR035979">
    <property type="entry name" value="RBD_domain_sf"/>
</dbReference>
<dbReference type="Pfam" id="PF00626">
    <property type="entry name" value="Gelsolin"/>
    <property type="match status" value="3"/>
</dbReference>
<dbReference type="GO" id="GO:0005546">
    <property type="term" value="F:phosphatidylinositol-4,5-bisphosphate binding"/>
    <property type="evidence" value="ECO:0007669"/>
    <property type="project" value="TreeGrafter"/>
</dbReference>
<evidence type="ECO:0000256" key="3">
    <source>
        <dbReference type="PROSITE-ProRule" id="PRU00176"/>
    </source>
</evidence>
<feature type="repeat" description="WD" evidence="4">
    <location>
        <begin position="160"/>
        <end position="202"/>
    </location>
</feature>
<dbReference type="GO" id="GO:0051016">
    <property type="term" value="P:barbed-end actin filament capping"/>
    <property type="evidence" value="ECO:0007669"/>
    <property type="project" value="TreeGrafter"/>
</dbReference>
<dbReference type="eggNOG" id="KOG0443">
    <property type="taxonomic scope" value="Eukaryota"/>
</dbReference>
<dbReference type="InterPro" id="IPR015048">
    <property type="entry name" value="DUF1899"/>
</dbReference>
<dbReference type="PROSITE" id="PS50294">
    <property type="entry name" value="WD_REPEATS_REGION"/>
    <property type="match status" value="1"/>
</dbReference>
<dbReference type="Pfam" id="PF08953">
    <property type="entry name" value="DUF1899"/>
    <property type="match status" value="1"/>
</dbReference>
<dbReference type="Pfam" id="PF00076">
    <property type="entry name" value="RRM_1"/>
    <property type="match status" value="2"/>
</dbReference>
<dbReference type="GO" id="GO:0005737">
    <property type="term" value="C:cytoplasm"/>
    <property type="evidence" value="ECO:0007669"/>
    <property type="project" value="TreeGrafter"/>
</dbReference>